<dbReference type="AlphaFoldDB" id="A0AAN2PL21"/>
<dbReference type="Proteomes" id="UP000182110">
    <property type="component" value="Unassembled WGS sequence"/>
</dbReference>
<keyword evidence="2" id="KW-1185">Reference proteome</keyword>
<protein>
    <submittedName>
        <fullName evidence="1">Uncharacterized protein</fullName>
    </submittedName>
</protein>
<accession>A0AAN2PL21</accession>
<reference evidence="1 2" key="1">
    <citation type="journal article" date="2014" name="Genome Announc.">
        <title>Genome Sequence of Bacillus simplex Strain P558, Isolated from a Human Fecal Sample.</title>
        <authorList>
            <person name="Croce O."/>
            <person name="Hugon P."/>
            <person name="Lagier J.C."/>
            <person name="Bibi F."/>
            <person name="Robert C."/>
            <person name="Azhar E.I."/>
            <person name="Raoult D."/>
            <person name="Fournier P.E."/>
        </authorList>
    </citation>
    <scope>NUCLEOTIDE SEQUENCE [LARGE SCALE GENOMIC DNA]</scope>
    <source>
        <strain evidence="1 2">P558</strain>
    </source>
</reference>
<gene>
    <name evidence="1" type="ORF">BN1180_04826</name>
</gene>
<sequence>MVGHALLFHLMIDWKGGDRLIHFLLNLITDMGKEIFVAVATSLILSMFAKKRKKNHSSSQDGNGSSSDD</sequence>
<proteinExistence type="predicted"/>
<comment type="caution">
    <text evidence="1">The sequence shown here is derived from an EMBL/GenBank/DDBJ whole genome shotgun (WGS) entry which is preliminary data.</text>
</comment>
<evidence type="ECO:0000313" key="2">
    <source>
        <dbReference type="Proteomes" id="UP000182110"/>
    </source>
</evidence>
<organism evidence="1 2">
    <name type="scientific">Peribacillus simplex</name>
    <dbReference type="NCBI Taxonomy" id="1478"/>
    <lineage>
        <taxon>Bacteria</taxon>
        <taxon>Bacillati</taxon>
        <taxon>Bacillota</taxon>
        <taxon>Bacilli</taxon>
        <taxon>Bacillales</taxon>
        <taxon>Bacillaceae</taxon>
        <taxon>Peribacillus</taxon>
    </lineage>
</organism>
<evidence type="ECO:0000313" key="1">
    <source>
        <dbReference type="EMBL" id="CEG34622.1"/>
    </source>
</evidence>
<name>A0AAN2PL21_9BACI</name>
<dbReference type="EMBL" id="CCXW01000001">
    <property type="protein sequence ID" value="CEG34622.1"/>
    <property type="molecule type" value="Genomic_DNA"/>
</dbReference>